<protein>
    <recommendedName>
        <fullName evidence="3">DUF2726 domain-containing protein</fullName>
    </recommendedName>
</protein>
<reference evidence="1" key="2">
    <citation type="journal article" date="2022" name="Microbiol. Resour. Announc.">
        <title>Metagenome Sequencing to Explore Phylogenomics of Terrestrial Cyanobacteria.</title>
        <authorList>
            <person name="Ward R.D."/>
            <person name="Stajich J.E."/>
            <person name="Johansen J.R."/>
            <person name="Huntemann M."/>
            <person name="Clum A."/>
            <person name="Foster B."/>
            <person name="Foster B."/>
            <person name="Roux S."/>
            <person name="Palaniappan K."/>
            <person name="Varghese N."/>
            <person name="Mukherjee S."/>
            <person name="Reddy T.B.K."/>
            <person name="Daum C."/>
            <person name="Copeland A."/>
            <person name="Chen I.A."/>
            <person name="Ivanova N.N."/>
            <person name="Kyrpides N.C."/>
            <person name="Shapiro N."/>
            <person name="Eloe-Fadrosh E.A."/>
            <person name="Pietrasiak N."/>
        </authorList>
    </citation>
    <scope>NUCLEOTIDE SEQUENCE</scope>
    <source>
        <strain evidence="1">JT2-VF2</strain>
    </source>
</reference>
<organism evidence="1 2">
    <name type="scientific">Mojavia pulchra JT2-VF2</name>
    <dbReference type="NCBI Taxonomy" id="287848"/>
    <lineage>
        <taxon>Bacteria</taxon>
        <taxon>Bacillati</taxon>
        <taxon>Cyanobacteriota</taxon>
        <taxon>Cyanophyceae</taxon>
        <taxon>Nostocales</taxon>
        <taxon>Nostocaceae</taxon>
    </lineage>
</organism>
<gene>
    <name evidence="1" type="ORF">KME32_04370</name>
</gene>
<dbReference type="AlphaFoldDB" id="A0A951UEN3"/>
<dbReference type="Proteomes" id="UP000715781">
    <property type="component" value="Unassembled WGS sequence"/>
</dbReference>
<reference evidence="1" key="1">
    <citation type="submission" date="2021-05" db="EMBL/GenBank/DDBJ databases">
        <authorList>
            <person name="Pietrasiak N."/>
            <person name="Ward R."/>
            <person name="Stajich J.E."/>
            <person name="Kurbessoian T."/>
        </authorList>
    </citation>
    <scope>NUCLEOTIDE SEQUENCE</scope>
    <source>
        <strain evidence="1">JT2-VF2</strain>
    </source>
</reference>
<evidence type="ECO:0000313" key="1">
    <source>
        <dbReference type="EMBL" id="MBW4560388.1"/>
    </source>
</evidence>
<comment type="caution">
    <text evidence="1">The sequence shown here is derived from an EMBL/GenBank/DDBJ whole genome shotgun (WGS) entry which is preliminary data.</text>
</comment>
<name>A0A951UEN3_9NOST</name>
<sequence>MTAYNHNAVYTSHTTSIQANFHQSEFFEQDTHFFTADFERGELISGYALSILELVRGILGENYWYFTEFPLQIACPKSEGVYLEDKTLWQFWVNSRVDIIVMNPHLGENCRKACLMLECQSPWHDLEDTQRRDHTKFDIIASTKTPLIYVRYADYPRILRFWSQGNSDEVFYNPFTQDRKTELKEFFTSYCL</sequence>
<evidence type="ECO:0000313" key="2">
    <source>
        <dbReference type="Proteomes" id="UP000715781"/>
    </source>
</evidence>
<evidence type="ECO:0008006" key="3">
    <source>
        <dbReference type="Google" id="ProtNLM"/>
    </source>
</evidence>
<dbReference type="EMBL" id="JAHHHN010000002">
    <property type="protein sequence ID" value="MBW4560388.1"/>
    <property type="molecule type" value="Genomic_DNA"/>
</dbReference>
<proteinExistence type="predicted"/>
<accession>A0A951UEN3</accession>